<organism evidence="1 2">
    <name type="scientific">Somion occarium</name>
    <dbReference type="NCBI Taxonomy" id="3059160"/>
    <lineage>
        <taxon>Eukaryota</taxon>
        <taxon>Fungi</taxon>
        <taxon>Dikarya</taxon>
        <taxon>Basidiomycota</taxon>
        <taxon>Agaricomycotina</taxon>
        <taxon>Agaricomycetes</taxon>
        <taxon>Polyporales</taxon>
        <taxon>Cerrenaceae</taxon>
        <taxon>Somion</taxon>
    </lineage>
</organism>
<dbReference type="Proteomes" id="UP001497453">
    <property type="component" value="Chromosome 8"/>
</dbReference>
<dbReference type="EMBL" id="OZ037951">
    <property type="protein sequence ID" value="CAL1715443.1"/>
    <property type="molecule type" value="Genomic_DNA"/>
</dbReference>
<gene>
    <name evidence="1" type="ORF">GFSPODELE1_LOCUS10227</name>
</gene>
<proteinExistence type="predicted"/>
<accession>A0ABP1E5Z9</accession>
<name>A0ABP1E5Z9_9APHY</name>
<evidence type="ECO:0000313" key="2">
    <source>
        <dbReference type="Proteomes" id="UP001497453"/>
    </source>
</evidence>
<keyword evidence="2" id="KW-1185">Reference proteome</keyword>
<sequence>MSKPNLKDADGSDIFDGLWYKIMLSDGTELGFGPLVNSRLSCGPKPPGQGMIFRYFRYKGNDTVSGYGWPSGDIGYFKGLGMGTDGKEYRQYLSLSNGVPPVLAWYDKDDSYGFTGTQIPGNRIALYAKDQTGATVGLRGETESVSKEAVAFYGQRSQFPICLDCSFVPIPVGNTDVGPFF</sequence>
<protein>
    <submittedName>
        <fullName evidence="1">Uncharacterized protein</fullName>
    </submittedName>
</protein>
<reference evidence="2" key="1">
    <citation type="submission" date="2024-04" db="EMBL/GenBank/DDBJ databases">
        <authorList>
            <person name="Shaw F."/>
            <person name="Minotto A."/>
        </authorList>
    </citation>
    <scope>NUCLEOTIDE SEQUENCE [LARGE SCALE GENOMIC DNA]</scope>
</reference>
<evidence type="ECO:0000313" key="1">
    <source>
        <dbReference type="EMBL" id="CAL1715443.1"/>
    </source>
</evidence>